<dbReference type="AlphaFoldDB" id="M2QGA3"/>
<organism evidence="2 3">
    <name type="scientific">Ceriporiopsis subvermispora (strain B)</name>
    <name type="common">White-rot fungus</name>
    <name type="synonym">Gelatoporia subvermispora</name>
    <dbReference type="NCBI Taxonomy" id="914234"/>
    <lineage>
        <taxon>Eukaryota</taxon>
        <taxon>Fungi</taxon>
        <taxon>Dikarya</taxon>
        <taxon>Basidiomycota</taxon>
        <taxon>Agaricomycotina</taxon>
        <taxon>Agaricomycetes</taxon>
        <taxon>Polyporales</taxon>
        <taxon>Gelatoporiaceae</taxon>
        <taxon>Gelatoporia</taxon>
    </lineage>
</organism>
<feature type="compositionally biased region" description="Low complexity" evidence="1">
    <location>
        <begin position="1"/>
        <end position="16"/>
    </location>
</feature>
<dbReference type="Proteomes" id="UP000016930">
    <property type="component" value="Unassembled WGS sequence"/>
</dbReference>
<feature type="region of interest" description="Disordered" evidence="1">
    <location>
        <begin position="1"/>
        <end position="37"/>
    </location>
</feature>
<sequence>MPMDSGTTSSTPSQPTAKGTDPPKAPTKRPSKRPMIRCQHDHWTPRRSFPPQAQSPRQVFEVTRWLYYWRNIISAQHTKVAFASHITFEAGPEPCMPDAGVKAREPAGCVYVCAQCYKNHFPPYRKGSVTHRGSRDVIIRSHNGTQLSINDALPPELTDRIIDCLHDECDALKSCSLTCRAWLPTARLHLMKSKLEIREYAKSEVSTHLKWFAAHSHLGAYICELDINIFSGWDAAAFSSLVPHLGHVEKLVIWWFPEDLPDMQALSRISPIVDLHFYIQEVVRSCADLVGFLRAFPKVESLRVTQLLQQKPDDSGWDEMANVLSALPLQHLEIAHWWTPLSKWVCRRPYPQLVSFVWRHGRWADLTLLRRVILAVSPTLKDVTVDFGNLEYNMTLNSGCVEAILACPILESVHLEFKRFSDSDAILILSQLANSQSIRRIHLVIFCHYRKYLEDNNGVAGLLENLGRWLEGDLPPALREVHLEISCDCDRSHDVMIPNSSRIGQICGGLQARGYLKTSRSKDQRHWTDF</sequence>
<dbReference type="InterPro" id="IPR032675">
    <property type="entry name" value="LRR_dom_sf"/>
</dbReference>
<dbReference type="Gene3D" id="3.80.10.10">
    <property type="entry name" value="Ribonuclease Inhibitor"/>
    <property type="match status" value="1"/>
</dbReference>
<name>M2QGA3_CERS8</name>
<keyword evidence="3" id="KW-1185">Reference proteome</keyword>
<dbReference type="OrthoDB" id="2788229at2759"/>
<reference evidence="2 3" key="1">
    <citation type="journal article" date="2012" name="Proc. Natl. Acad. Sci. U.S.A.">
        <title>Comparative genomics of Ceriporiopsis subvermispora and Phanerochaete chrysosporium provide insight into selective ligninolysis.</title>
        <authorList>
            <person name="Fernandez-Fueyo E."/>
            <person name="Ruiz-Duenas F.J."/>
            <person name="Ferreira P."/>
            <person name="Floudas D."/>
            <person name="Hibbett D.S."/>
            <person name="Canessa P."/>
            <person name="Larrondo L.F."/>
            <person name="James T.Y."/>
            <person name="Seelenfreund D."/>
            <person name="Lobos S."/>
            <person name="Polanco R."/>
            <person name="Tello M."/>
            <person name="Honda Y."/>
            <person name="Watanabe T."/>
            <person name="Watanabe T."/>
            <person name="Ryu J.S."/>
            <person name="Kubicek C.P."/>
            <person name="Schmoll M."/>
            <person name="Gaskell J."/>
            <person name="Hammel K.E."/>
            <person name="St John F.J."/>
            <person name="Vanden Wymelenberg A."/>
            <person name="Sabat G."/>
            <person name="Splinter BonDurant S."/>
            <person name="Syed K."/>
            <person name="Yadav J.S."/>
            <person name="Doddapaneni H."/>
            <person name="Subramanian V."/>
            <person name="Lavin J.L."/>
            <person name="Oguiza J.A."/>
            <person name="Perez G."/>
            <person name="Pisabarro A.G."/>
            <person name="Ramirez L."/>
            <person name="Santoyo F."/>
            <person name="Master E."/>
            <person name="Coutinho P.M."/>
            <person name="Henrissat B."/>
            <person name="Lombard V."/>
            <person name="Magnuson J.K."/>
            <person name="Kuees U."/>
            <person name="Hori C."/>
            <person name="Igarashi K."/>
            <person name="Samejima M."/>
            <person name="Held B.W."/>
            <person name="Barry K.W."/>
            <person name="LaButti K.M."/>
            <person name="Lapidus A."/>
            <person name="Lindquist E.A."/>
            <person name="Lucas S.M."/>
            <person name="Riley R."/>
            <person name="Salamov A.A."/>
            <person name="Hoffmeister D."/>
            <person name="Schwenk D."/>
            <person name="Hadar Y."/>
            <person name="Yarden O."/>
            <person name="de Vries R.P."/>
            <person name="Wiebenga A."/>
            <person name="Stenlid J."/>
            <person name="Eastwood D."/>
            <person name="Grigoriev I.V."/>
            <person name="Berka R.M."/>
            <person name="Blanchette R.A."/>
            <person name="Kersten P."/>
            <person name="Martinez A.T."/>
            <person name="Vicuna R."/>
            <person name="Cullen D."/>
        </authorList>
    </citation>
    <scope>NUCLEOTIDE SEQUENCE [LARGE SCALE GENOMIC DNA]</scope>
    <source>
        <strain evidence="2 3">B</strain>
    </source>
</reference>
<accession>M2QGA3</accession>
<evidence type="ECO:0008006" key="4">
    <source>
        <dbReference type="Google" id="ProtNLM"/>
    </source>
</evidence>
<evidence type="ECO:0000313" key="2">
    <source>
        <dbReference type="EMBL" id="EMD31055.1"/>
    </source>
</evidence>
<dbReference type="EMBL" id="KB445825">
    <property type="protein sequence ID" value="EMD31055.1"/>
    <property type="molecule type" value="Genomic_DNA"/>
</dbReference>
<dbReference type="HOGENOM" id="CLU_513860_0_0_1"/>
<evidence type="ECO:0000313" key="3">
    <source>
        <dbReference type="Proteomes" id="UP000016930"/>
    </source>
</evidence>
<evidence type="ECO:0000256" key="1">
    <source>
        <dbReference type="SAM" id="MobiDB-lite"/>
    </source>
</evidence>
<proteinExistence type="predicted"/>
<dbReference type="SUPFAM" id="SSF52047">
    <property type="entry name" value="RNI-like"/>
    <property type="match status" value="1"/>
</dbReference>
<feature type="compositionally biased region" description="Basic residues" evidence="1">
    <location>
        <begin position="26"/>
        <end position="35"/>
    </location>
</feature>
<gene>
    <name evidence="2" type="ORF">CERSUDRAFT_78473</name>
</gene>
<protein>
    <recommendedName>
        <fullName evidence="4">F-box domain-containing protein</fullName>
    </recommendedName>
</protein>